<sequence>MFFIFVRSRKEMIYKIKKEQFLGDGPIKILYPGLALPNSVDTGIGSIGRIDHPEFHGNTVIKMHPHVNDEIVSYFRSGISEHKDSEGYTENISKNRLMFMKAGKSFYHEEKILGKEEPLEGLQIFIRPGKKDLKPEVLFRDLEHVHSENQWRLLGAPNGGTEFRFSSRTWLYDTKLLEGSSIDFPQLENEGLTSVLYVFQGKITLNDSVPLIKKEAAIITDELSVIYAETDAELVLFVTDENSEIFKEGMYSGNKY</sequence>
<evidence type="ECO:0000256" key="1">
    <source>
        <dbReference type="ARBA" id="ARBA00008416"/>
    </source>
</evidence>
<evidence type="ECO:0000256" key="2">
    <source>
        <dbReference type="RuleBase" id="RU003457"/>
    </source>
</evidence>
<accession>A0ABT5Y2L5</accession>
<proteinExistence type="inferred from homology"/>
<protein>
    <submittedName>
        <fullName evidence="4">Pirin family protein</fullName>
    </submittedName>
</protein>
<evidence type="ECO:0000313" key="5">
    <source>
        <dbReference type="Proteomes" id="UP001221366"/>
    </source>
</evidence>
<comment type="caution">
    <text evidence="4">The sequence shown here is derived from an EMBL/GenBank/DDBJ whole genome shotgun (WGS) entry which is preliminary data.</text>
</comment>
<dbReference type="Gene3D" id="2.60.120.10">
    <property type="entry name" value="Jelly Rolls"/>
    <property type="match status" value="2"/>
</dbReference>
<dbReference type="PANTHER" id="PTHR43212">
    <property type="entry name" value="QUERCETIN 2,3-DIOXYGENASE"/>
    <property type="match status" value="1"/>
</dbReference>
<dbReference type="SUPFAM" id="SSF51182">
    <property type="entry name" value="RmlC-like cupins"/>
    <property type="match status" value="1"/>
</dbReference>
<dbReference type="Pfam" id="PF02678">
    <property type="entry name" value="Pirin"/>
    <property type="match status" value="1"/>
</dbReference>
<dbReference type="InterPro" id="IPR014710">
    <property type="entry name" value="RmlC-like_jellyroll"/>
</dbReference>
<dbReference type="Proteomes" id="UP001221366">
    <property type="component" value="Unassembled WGS sequence"/>
</dbReference>
<organism evidence="4 5">
    <name type="scientific">Flagellimonas yonaguniensis</name>
    <dbReference type="NCBI Taxonomy" id="3031325"/>
    <lineage>
        <taxon>Bacteria</taxon>
        <taxon>Pseudomonadati</taxon>
        <taxon>Bacteroidota</taxon>
        <taxon>Flavobacteriia</taxon>
        <taxon>Flavobacteriales</taxon>
        <taxon>Flavobacteriaceae</taxon>
        <taxon>Flagellimonas</taxon>
    </lineage>
</organism>
<keyword evidence="5" id="KW-1185">Reference proteome</keyword>
<comment type="similarity">
    <text evidence="1 2">Belongs to the pirin family.</text>
</comment>
<dbReference type="InterPro" id="IPR012093">
    <property type="entry name" value="Pirin"/>
</dbReference>
<dbReference type="InterPro" id="IPR003829">
    <property type="entry name" value="Pirin_N_dom"/>
</dbReference>
<feature type="domain" description="Pirin N-terminal" evidence="3">
    <location>
        <begin position="60"/>
        <end position="126"/>
    </location>
</feature>
<dbReference type="InterPro" id="IPR011051">
    <property type="entry name" value="RmlC_Cupin_sf"/>
</dbReference>
<reference evidence="4 5" key="1">
    <citation type="submission" date="2023-03" db="EMBL/GenBank/DDBJ databases">
        <title>Muricauda XX sp. nov. and Muricauda XXX sp. nov., two novel species isolated from Okinawa Trough.</title>
        <authorList>
            <person name="Cao W."/>
            <person name="Deng X."/>
        </authorList>
    </citation>
    <scope>NUCLEOTIDE SEQUENCE [LARGE SCALE GENOMIC DNA]</scope>
    <source>
        <strain evidence="4 5">334s03</strain>
    </source>
</reference>
<name>A0ABT5Y2L5_9FLAO</name>
<dbReference type="EMBL" id="JARFVB010000014">
    <property type="protein sequence ID" value="MDF0717695.1"/>
    <property type="molecule type" value="Genomic_DNA"/>
</dbReference>
<evidence type="ECO:0000259" key="3">
    <source>
        <dbReference type="Pfam" id="PF02678"/>
    </source>
</evidence>
<gene>
    <name evidence="4" type="ORF">PY092_16140</name>
</gene>
<dbReference type="PANTHER" id="PTHR43212:SF3">
    <property type="entry name" value="QUERCETIN 2,3-DIOXYGENASE"/>
    <property type="match status" value="1"/>
</dbReference>
<evidence type="ECO:0000313" key="4">
    <source>
        <dbReference type="EMBL" id="MDF0717695.1"/>
    </source>
</evidence>